<reference evidence="3" key="1">
    <citation type="journal article" date="2019" name="Int. J. Syst. Evol. Microbiol.">
        <title>The Global Catalogue of Microorganisms (GCM) 10K type strain sequencing project: providing services to taxonomists for standard genome sequencing and annotation.</title>
        <authorList>
            <consortium name="The Broad Institute Genomics Platform"/>
            <consortium name="The Broad Institute Genome Sequencing Center for Infectious Disease"/>
            <person name="Wu L."/>
            <person name="Ma J."/>
        </authorList>
    </citation>
    <scope>NUCLEOTIDE SEQUENCE [LARGE SCALE GENOMIC DNA]</scope>
    <source>
        <strain evidence="3">CCUG 56607</strain>
    </source>
</reference>
<dbReference type="NCBIfam" id="NF005232">
    <property type="entry name" value="PRK06733.1"/>
    <property type="match status" value="1"/>
</dbReference>
<dbReference type="Gene3D" id="2.30.110.10">
    <property type="entry name" value="Electron Transport, Fmn-binding Protein, Chain A"/>
    <property type="match status" value="1"/>
</dbReference>
<gene>
    <name evidence="2" type="ORF">ACFQ2J_02360</name>
</gene>
<keyword evidence="3" id="KW-1185">Reference proteome</keyword>
<protein>
    <submittedName>
        <fullName evidence="2">Pyridoxamine 5'-phosphate oxidase family protein</fullName>
    </submittedName>
</protein>
<evidence type="ECO:0000313" key="2">
    <source>
        <dbReference type="EMBL" id="MFD1018030.1"/>
    </source>
</evidence>
<evidence type="ECO:0000313" key="3">
    <source>
        <dbReference type="Proteomes" id="UP001596990"/>
    </source>
</evidence>
<dbReference type="InterPro" id="IPR012349">
    <property type="entry name" value="Split_barrel_FMN-bd"/>
</dbReference>
<evidence type="ECO:0000259" key="1">
    <source>
        <dbReference type="Pfam" id="PF01243"/>
    </source>
</evidence>
<dbReference type="InterPro" id="IPR011576">
    <property type="entry name" value="Pyridox_Oxase_N"/>
</dbReference>
<dbReference type="EMBL" id="JBHTKL010000001">
    <property type="protein sequence ID" value="MFD1018030.1"/>
    <property type="molecule type" value="Genomic_DNA"/>
</dbReference>
<sequence length="152" mass="17105">MANQVEKKLRPSQFDLLQNETFLLLSTYSHEQASPMVNAISWVYAVDDSTLVFAVHHRSVIVENILQSPSVVLTLIDDESTYSIKGHASVLTKEMTGLPLKLAKVQVEITEVRDVMFYGAKISKGPDYDKTYDPKAAARLDLQVMEHLKSHE</sequence>
<proteinExistence type="predicted"/>
<name>A0ABW3KWK2_9BACI</name>
<dbReference type="Pfam" id="PF01243">
    <property type="entry name" value="PNPOx_N"/>
    <property type="match status" value="1"/>
</dbReference>
<dbReference type="Proteomes" id="UP001596990">
    <property type="component" value="Unassembled WGS sequence"/>
</dbReference>
<dbReference type="SUPFAM" id="SSF50475">
    <property type="entry name" value="FMN-binding split barrel"/>
    <property type="match status" value="1"/>
</dbReference>
<dbReference type="RefSeq" id="WP_386056232.1">
    <property type="nucleotide sequence ID" value="NZ_JBHTKL010000001.1"/>
</dbReference>
<comment type="caution">
    <text evidence="2">The sequence shown here is derived from an EMBL/GenBank/DDBJ whole genome shotgun (WGS) entry which is preliminary data.</text>
</comment>
<organism evidence="2 3">
    <name type="scientific">Thalassobacillus hwangdonensis</name>
    <dbReference type="NCBI Taxonomy" id="546108"/>
    <lineage>
        <taxon>Bacteria</taxon>
        <taxon>Bacillati</taxon>
        <taxon>Bacillota</taxon>
        <taxon>Bacilli</taxon>
        <taxon>Bacillales</taxon>
        <taxon>Bacillaceae</taxon>
        <taxon>Thalassobacillus</taxon>
    </lineage>
</organism>
<accession>A0ABW3KWK2</accession>
<feature type="domain" description="Pyridoxamine 5'-phosphate oxidase N-terminal" evidence="1">
    <location>
        <begin position="15"/>
        <end position="93"/>
    </location>
</feature>